<evidence type="ECO:0000256" key="6">
    <source>
        <dbReference type="ARBA" id="ARBA00023136"/>
    </source>
</evidence>
<keyword evidence="4" id="KW-1134">Transmembrane beta strand</keyword>
<keyword evidence="6" id="KW-0472">Membrane</keyword>
<comment type="subcellular location">
    <subcellularLocation>
        <location evidence="1">Cell outer membrane</location>
    </subcellularLocation>
</comment>
<comment type="similarity">
    <text evidence="2">Belongs to the outer membrane factor (OMF) (TC 1.B.17) family.</text>
</comment>
<dbReference type="PANTHER" id="PTHR30026">
    <property type="entry name" value="OUTER MEMBRANE PROTEIN TOLC"/>
    <property type="match status" value="1"/>
</dbReference>
<proteinExistence type="inferred from homology"/>
<dbReference type="InterPro" id="IPR003423">
    <property type="entry name" value="OMP_efflux"/>
</dbReference>
<evidence type="ECO:0000313" key="8">
    <source>
        <dbReference type="EMBL" id="VBB41455.1"/>
    </source>
</evidence>
<keyword evidence="7" id="KW-0998">Cell outer membrane</keyword>
<dbReference type="GO" id="GO:0009279">
    <property type="term" value="C:cell outer membrane"/>
    <property type="evidence" value="ECO:0007669"/>
    <property type="project" value="UniProtKB-SubCell"/>
</dbReference>
<dbReference type="EMBL" id="UPXX01000003">
    <property type="protein sequence ID" value="VBB41455.1"/>
    <property type="molecule type" value="Genomic_DNA"/>
</dbReference>
<keyword evidence="5" id="KW-0812">Transmembrane</keyword>
<dbReference type="PANTHER" id="PTHR30026:SF21">
    <property type="entry name" value="SLR1270 PROTEIN"/>
    <property type="match status" value="1"/>
</dbReference>
<evidence type="ECO:0000256" key="7">
    <source>
        <dbReference type="ARBA" id="ARBA00023237"/>
    </source>
</evidence>
<reference evidence="8" key="1">
    <citation type="submission" date="2018-07" db="EMBL/GenBank/DDBJ databases">
        <authorList>
            <consortium name="Genoscope - CEA"/>
            <person name="William W."/>
        </authorList>
    </citation>
    <scope>NUCLEOTIDE SEQUENCE</scope>
    <source>
        <strain evidence="8">IK1</strain>
    </source>
</reference>
<dbReference type="PROSITE" id="PS51257">
    <property type="entry name" value="PROKAR_LIPOPROTEIN"/>
    <property type="match status" value="1"/>
</dbReference>
<protein>
    <submittedName>
        <fullName evidence="8">Outer membrane efflux protein</fullName>
    </submittedName>
</protein>
<dbReference type="AlphaFoldDB" id="A0A653A0A0"/>
<dbReference type="GO" id="GO:0015562">
    <property type="term" value="F:efflux transmembrane transporter activity"/>
    <property type="evidence" value="ECO:0007669"/>
    <property type="project" value="InterPro"/>
</dbReference>
<dbReference type="GO" id="GO:0015288">
    <property type="term" value="F:porin activity"/>
    <property type="evidence" value="ECO:0007669"/>
    <property type="project" value="TreeGrafter"/>
</dbReference>
<organism evidence="8">
    <name type="scientific">Uncultured Desulfatiglans sp</name>
    <dbReference type="NCBI Taxonomy" id="1748965"/>
    <lineage>
        <taxon>Bacteria</taxon>
        <taxon>Pseudomonadati</taxon>
        <taxon>Thermodesulfobacteriota</taxon>
        <taxon>Desulfobacteria</taxon>
        <taxon>Desulfatiglandales</taxon>
        <taxon>Desulfatiglandaceae</taxon>
        <taxon>Desulfatiglans</taxon>
        <taxon>environmental samples</taxon>
    </lineage>
</organism>
<dbReference type="Gene3D" id="1.20.1600.10">
    <property type="entry name" value="Outer membrane efflux proteins (OEP)"/>
    <property type="match status" value="1"/>
</dbReference>
<evidence type="ECO:0000256" key="4">
    <source>
        <dbReference type="ARBA" id="ARBA00022452"/>
    </source>
</evidence>
<evidence type="ECO:0000256" key="1">
    <source>
        <dbReference type="ARBA" id="ARBA00004442"/>
    </source>
</evidence>
<accession>A0A653A0A0</accession>
<dbReference type="InterPro" id="IPR051906">
    <property type="entry name" value="TolC-like"/>
</dbReference>
<dbReference type="SUPFAM" id="SSF56954">
    <property type="entry name" value="Outer membrane efflux proteins (OEP)"/>
    <property type="match status" value="1"/>
</dbReference>
<gene>
    <name evidence="8" type="ORF">TRIP_B110020</name>
</gene>
<evidence type="ECO:0000256" key="5">
    <source>
        <dbReference type="ARBA" id="ARBA00022692"/>
    </source>
</evidence>
<name>A0A653A0A0_UNCDX</name>
<dbReference type="Pfam" id="PF02321">
    <property type="entry name" value="OEP"/>
    <property type="match status" value="2"/>
</dbReference>
<keyword evidence="3" id="KW-0813">Transport</keyword>
<dbReference type="GO" id="GO:1990281">
    <property type="term" value="C:efflux pump complex"/>
    <property type="evidence" value="ECO:0007669"/>
    <property type="project" value="TreeGrafter"/>
</dbReference>
<evidence type="ECO:0000256" key="2">
    <source>
        <dbReference type="ARBA" id="ARBA00007613"/>
    </source>
</evidence>
<evidence type="ECO:0000256" key="3">
    <source>
        <dbReference type="ARBA" id="ARBA00022448"/>
    </source>
</evidence>
<sequence>MKATHTSSAWILLLLPFLVLLTSLGCRSADRYTYHSIAAAYRPPQAVSEPCSLSENGLEPLMPIPKRLDLNSAIRIALANNPDISISLARMRQSESMIAEAAAAFWPTIGVYGEYLQGNAPSAFLFKKIDQRLLPPDADFNYPGWFENYEAGIQARINLFSGGRDYLRKRMAETGLEIEQLDRLSIENALIASVIDGYFNLLAAVDFVEVADESVETVEAQLRTTQARYRAGGALKSDVLSLDVRLAQAREERIRAENSLSLAKAALANLLGHDPDTRLDLVRGEKVALSVPEIYTAALPEALANRPELQVVRRRLVQSRMALDAARAEYLPRIDAQGRYYFDDPGLDFERDRENWTLGVMVNWDLFSGFASRARVRQAGWALQELLATDRKTTQAIQLDLKKAYLDLAQARARHEVTLAAEAQADEALRIVKMQYEGGSADITRYLDAELARNRARMLSRAAYYDGEKALAAVGRALGRWGYPNDNRE</sequence>